<reference evidence="2" key="1">
    <citation type="submission" date="2011-07" db="EMBL/GenBank/DDBJ databases">
        <authorList>
            <consortium name="Caenorhabditis brenneri Sequencing and Analysis Consortium"/>
            <person name="Wilson R.K."/>
        </authorList>
    </citation>
    <scope>NUCLEOTIDE SEQUENCE [LARGE SCALE GENOMIC DNA]</scope>
    <source>
        <strain evidence="2">PB2801</strain>
    </source>
</reference>
<gene>
    <name evidence="1" type="ORF">CAEBREN_18605</name>
</gene>
<protein>
    <submittedName>
        <fullName evidence="1">Uncharacterized protein</fullName>
    </submittedName>
</protein>
<dbReference type="Proteomes" id="UP000008068">
    <property type="component" value="Unassembled WGS sequence"/>
</dbReference>
<dbReference type="HOGENOM" id="CLU_1939979_0_0_1"/>
<dbReference type="EMBL" id="GL379877">
    <property type="protein sequence ID" value="EGT59756.1"/>
    <property type="molecule type" value="Genomic_DNA"/>
</dbReference>
<dbReference type="AlphaFoldDB" id="G0NFN4"/>
<proteinExistence type="predicted"/>
<sequence length="130" mass="14986">MQYGRFCKTAGKQVLVDFAFGKPQHFDYNHDYHRLEKVDCMECYEEYYDYKWEEPDKDTPDASPAYSVPKHRSTLVVTVDETVPPPVTATDSKSSAVFRASSTESHHEGFDNIDSKIVLTGVLVKKYFIY</sequence>
<accession>G0NFN4</accession>
<keyword evidence="2" id="KW-1185">Reference proteome</keyword>
<name>G0NFN4_CAEBE</name>
<evidence type="ECO:0000313" key="1">
    <source>
        <dbReference type="EMBL" id="EGT59756.1"/>
    </source>
</evidence>
<dbReference type="InParanoid" id="G0NFN4"/>
<evidence type="ECO:0000313" key="2">
    <source>
        <dbReference type="Proteomes" id="UP000008068"/>
    </source>
</evidence>
<organism evidence="2">
    <name type="scientific">Caenorhabditis brenneri</name>
    <name type="common">Nematode worm</name>
    <dbReference type="NCBI Taxonomy" id="135651"/>
    <lineage>
        <taxon>Eukaryota</taxon>
        <taxon>Metazoa</taxon>
        <taxon>Ecdysozoa</taxon>
        <taxon>Nematoda</taxon>
        <taxon>Chromadorea</taxon>
        <taxon>Rhabditida</taxon>
        <taxon>Rhabditina</taxon>
        <taxon>Rhabditomorpha</taxon>
        <taxon>Rhabditoidea</taxon>
        <taxon>Rhabditidae</taxon>
        <taxon>Peloderinae</taxon>
        <taxon>Caenorhabditis</taxon>
    </lineage>
</organism>